<evidence type="ECO:0000256" key="4">
    <source>
        <dbReference type="ARBA" id="ARBA00035206"/>
    </source>
</evidence>
<dbReference type="InterPro" id="IPR008991">
    <property type="entry name" value="Translation_prot_SH3-like_sf"/>
</dbReference>
<dbReference type="PROSITE" id="PS01108">
    <property type="entry name" value="RIBOSOMAL_L24"/>
    <property type="match status" value="1"/>
</dbReference>
<dbReference type="SUPFAM" id="SSF50104">
    <property type="entry name" value="Translation proteins SH3-like domain"/>
    <property type="match status" value="1"/>
</dbReference>
<dbReference type="InterPro" id="IPR057264">
    <property type="entry name" value="Ribosomal_uL24_C"/>
</dbReference>
<keyword evidence="2 5" id="KW-0689">Ribosomal protein</keyword>
<evidence type="ECO:0000256" key="6">
    <source>
        <dbReference type="RuleBase" id="RU003477"/>
    </source>
</evidence>
<dbReference type="InterPro" id="IPR041988">
    <property type="entry name" value="Ribosomal_uL24_KOW"/>
</dbReference>
<dbReference type="GO" id="GO:1990904">
    <property type="term" value="C:ribonucleoprotein complex"/>
    <property type="evidence" value="ECO:0007669"/>
    <property type="project" value="UniProtKB-KW"/>
</dbReference>
<dbReference type="Pfam" id="PF17136">
    <property type="entry name" value="ribosomal_L24"/>
    <property type="match status" value="1"/>
</dbReference>
<comment type="caution">
    <text evidence="8">The sequence shown here is derived from an EMBL/GenBank/DDBJ whole genome shotgun (WGS) entry which is preliminary data.</text>
</comment>
<keyword evidence="5" id="KW-0699">rRNA-binding</keyword>
<comment type="function">
    <text evidence="5">One of two assembly initiator proteins, it binds directly to the 5'-end of the 23S rRNA, where it nucleates assembly of the 50S subunit.</text>
</comment>
<dbReference type="Gene3D" id="2.30.30.30">
    <property type="match status" value="1"/>
</dbReference>
<evidence type="ECO:0000256" key="5">
    <source>
        <dbReference type="HAMAP-Rule" id="MF_01326"/>
    </source>
</evidence>
<organism evidence="8">
    <name type="scientific">candidate division WS2 bacterium ADurb.Bin280</name>
    <dbReference type="NCBI Taxonomy" id="1852829"/>
    <lineage>
        <taxon>Bacteria</taxon>
        <taxon>candidate division WS2</taxon>
    </lineage>
</organism>
<evidence type="ECO:0000313" key="8">
    <source>
        <dbReference type="EMBL" id="OQA52778.1"/>
    </source>
</evidence>
<dbReference type="GO" id="GO:0005840">
    <property type="term" value="C:ribosome"/>
    <property type="evidence" value="ECO:0007669"/>
    <property type="project" value="UniProtKB-KW"/>
</dbReference>
<name>A0A1V5SE55_9BACT</name>
<dbReference type="GO" id="GO:0006412">
    <property type="term" value="P:translation"/>
    <property type="evidence" value="ECO:0007669"/>
    <property type="project" value="UniProtKB-UniRule"/>
</dbReference>
<comment type="subunit">
    <text evidence="5">Part of the 50S ribosomal subunit.</text>
</comment>
<dbReference type="EMBL" id="MWBO01000021">
    <property type="protein sequence ID" value="OQA52778.1"/>
    <property type="molecule type" value="Genomic_DNA"/>
</dbReference>
<keyword evidence="3 5" id="KW-0687">Ribonucleoprotein</keyword>
<dbReference type="Pfam" id="PF00467">
    <property type="entry name" value="KOW"/>
    <property type="match status" value="1"/>
</dbReference>
<protein>
    <recommendedName>
        <fullName evidence="4 5">Large ribosomal subunit protein uL24</fullName>
    </recommendedName>
</protein>
<dbReference type="CDD" id="cd06089">
    <property type="entry name" value="KOW_RPL26"/>
    <property type="match status" value="1"/>
</dbReference>
<dbReference type="InterPro" id="IPR003256">
    <property type="entry name" value="Ribosomal_uL24"/>
</dbReference>
<evidence type="ECO:0000256" key="3">
    <source>
        <dbReference type="ARBA" id="ARBA00023274"/>
    </source>
</evidence>
<dbReference type="InterPro" id="IPR014722">
    <property type="entry name" value="Rib_uL2_dom2"/>
</dbReference>
<dbReference type="GO" id="GO:0003735">
    <property type="term" value="F:structural constituent of ribosome"/>
    <property type="evidence" value="ECO:0007669"/>
    <property type="project" value="InterPro"/>
</dbReference>
<reference evidence="8" key="1">
    <citation type="submission" date="2017-02" db="EMBL/GenBank/DDBJ databases">
        <title>Delving into the versatile metabolic prowess of the omnipresent phylum Bacteroidetes.</title>
        <authorList>
            <person name="Nobu M.K."/>
            <person name="Mei R."/>
            <person name="Narihiro T."/>
            <person name="Kuroda K."/>
            <person name="Liu W.-T."/>
        </authorList>
    </citation>
    <scope>NUCLEOTIDE SEQUENCE</scope>
    <source>
        <strain evidence="8">ADurb.Bin280</strain>
    </source>
</reference>
<dbReference type="SMART" id="SM00739">
    <property type="entry name" value="KOW"/>
    <property type="match status" value="1"/>
</dbReference>
<evidence type="ECO:0000256" key="2">
    <source>
        <dbReference type="ARBA" id="ARBA00022980"/>
    </source>
</evidence>
<comment type="function">
    <text evidence="5">One of the proteins that surrounds the polypeptide exit tunnel on the outside of the subunit.</text>
</comment>
<dbReference type="GO" id="GO:0019843">
    <property type="term" value="F:rRNA binding"/>
    <property type="evidence" value="ECO:0007669"/>
    <property type="project" value="UniProtKB-UniRule"/>
</dbReference>
<feature type="domain" description="KOW" evidence="7">
    <location>
        <begin position="4"/>
        <end position="31"/>
    </location>
</feature>
<proteinExistence type="inferred from homology"/>
<dbReference type="AlphaFoldDB" id="A0A1V5SE55"/>
<comment type="similarity">
    <text evidence="1 5 6">Belongs to the universal ribosomal protein uL24 family.</text>
</comment>
<dbReference type="HAMAP" id="MF_01326_B">
    <property type="entry name" value="Ribosomal_uL24_B"/>
    <property type="match status" value="1"/>
</dbReference>
<gene>
    <name evidence="5 8" type="primary">rplX</name>
    <name evidence="8" type="ORF">BWY43_00340</name>
</gene>
<dbReference type="Proteomes" id="UP000485367">
    <property type="component" value="Unassembled WGS sequence"/>
</dbReference>
<accession>A0A1V5SE55</accession>
<evidence type="ECO:0000259" key="7">
    <source>
        <dbReference type="SMART" id="SM00739"/>
    </source>
</evidence>
<sequence length="106" mass="11526">MSLRIKKNDNVMVITGKDKGKAGKVISVDPKSELVVVEGVGLVKKHQKPSKKYPQGGIIDKNMPIKVSNIMVICGSCNKITRVAYKNDAKEKARVCKKCGEVLNAS</sequence>
<evidence type="ECO:0000256" key="1">
    <source>
        <dbReference type="ARBA" id="ARBA00010618"/>
    </source>
</evidence>
<dbReference type="InterPro" id="IPR005824">
    <property type="entry name" value="KOW"/>
</dbReference>
<keyword evidence="5" id="KW-0694">RNA-binding</keyword>
<dbReference type="InterPro" id="IPR005825">
    <property type="entry name" value="Ribosomal_uL24_CS"/>
</dbReference>
<dbReference type="NCBIfam" id="TIGR01079">
    <property type="entry name" value="rplX_bact"/>
    <property type="match status" value="1"/>
</dbReference>
<dbReference type="PANTHER" id="PTHR12903">
    <property type="entry name" value="MITOCHONDRIAL RIBOSOMAL PROTEIN L24"/>
    <property type="match status" value="1"/>
</dbReference>